<proteinExistence type="predicted"/>
<dbReference type="STRING" id="623744.A0A553PEB3"/>
<feature type="region of interest" description="Disordered" evidence="1">
    <location>
        <begin position="204"/>
        <end position="271"/>
    </location>
</feature>
<feature type="compositionally biased region" description="Polar residues" evidence="1">
    <location>
        <begin position="258"/>
        <end position="271"/>
    </location>
</feature>
<keyword evidence="4" id="KW-1185">Reference proteome</keyword>
<organism evidence="3 4">
    <name type="scientific">Danionella cerebrum</name>
    <dbReference type="NCBI Taxonomy" id="2873325"/>
    <lineage>
        <taxon>Eukaryota</taxon>
        <taxon>Metazoa</taxon>
        <taxon>Chordata</taxon>
        <taxon>Craniata</taxon>
        <taxon>Vertebrata</taxon>
        <taxon>Euteleostomi</taxon>
        <taxon>Actinopterygii</taxon>
        <taxon>Neopterygii</taxon>
        <taxon>Teleostei</taxon>
        <taxon>Ostariophysi</taxon>
        <taxon>Cypriniformes</taxon>
        <taxon>Danionidae</taxon>
        <taxon>Danioninae</taxon>
        <taxon>Danionella</taxon>
    </lineage>
</organism>
<dbReference type="InterPro" id="IPR002706">
    <property type="entry name" value="Xrcc1_N"/>
</dbReference>
<name>A0A553PEB3_9TELE</name>
<dbReference type="EMBL" id="SRMA01026708">
    <property type="protein sequence ID" value="TRY76025.1"/>
    <property type="molecule type" value="Genomic_DNA"/>
</dbReference>
<evidence type="ECO:0000313" key="4">
    <source>
        <dbReference type="Proteomes" id="UP000316079"/>
    </source>
</evidence>
<feature type="compositionally biased region" description="Low complexity" evidence="1">
    <location>
        <begin position="212"/>
        <end position="223"/>
    </location>
</feature>
<gene>
    <name evidence="3" type="ORF">DNTS_010920</name>
</gene>
<dbReference type="GO" id="GO:0005634">
    <property type="term" value="C:nucleus"/>
    <property type="evidence" value="ECO:0007669"/>
    <property type="project" value="InterPro"/>
</dbReference>
<dbReference type="GO" id="GO:0006284">
    <property type="term" value="P:base-excision repair"/>
    <property type="evidence" value="ECO:0007669"/>
    <property type="project" value="TreeGrafter"/>
</dbReference>
<dbReference type="Proteomes" id="UP000316079">
    <property type="component" value="Unassembled WGS sequence"/>
</dbReference>
<dbReference type="AlphaFoldDB" id="A0A553PEB3"/>
<dbReference type="InterPro" id="IPR008979">
    <property type="entry name" value="Galactose-bd-like_sf"/>
</dbReference>
<dbReference type="GO" id="GO:0000012">
    <property type="term" value="P:single strand break repair"/>
    <property type="evidence" value="ECO:0007669"/>
    <property type="project" value="InterPro"/>
</dbReference>
<evidence type="ECO:0000313" key="3">
    <source>
        <dbReference type="EMBL" id="TRY76025.1"/>
    </source>
</evidence>
<dbReference type="Pfam" id="PF01834">
    <property type="entry name" value="XRCC1_N"/>
    <property type="match status" value="1"/>
</dbReference>
<feature type="domain" description="DNA-repair protein Xrcc1 N-terminal" evidence="2">
    <location>
        <begin position="53"/>
        <end position="156"/>
    </location>
</feature>
<reference evidence="3 4" key="1">
    <citation type="journal article" date="2019" name="Sci. Data">
        <title>Hybrid genome assembly and annotation of Danionella translucida.</title>
        <authorList>
            <person name="Kadobianskyi M."/>
            <person name="Schulze L."/>
            <person name="Schuelke M."/>
            <person name="Judkewitz B."/>
        </authorList>
    </citation>
    <scope>NUCLEOTIDE SEQUENCE [LARGE SCALE GENOMIC DNA]</scope>
    <source>
        <strain evidence="3 4">Bolton</strain>
    </source>
</reference>
<comment type="caution">
    <text evidence="3">The sequence shown here is derived from an EMBL/GenBank/DDBJ whole genome shotgun (WGS) entry which is preliminary data.</text>
</comment>
<evidence type="ECO:0000259" key="2">
    <source>
        <dbReference type="Pfam" id="PF01834"/>
    </source>
</evidence>
<dbReference type="Gene3D" id="2.60.120.260">
    <property type="entry name" value="Galactose-binding domain-like"/>
    <property type="match status" value="1"/>
</dbReference>
<evidence type="ECO:0000256" key="1">
    <source>
        <dbReference type="SAM" id="MobiDB-lite"/>
    </source>
</evidence>
<accession>A0A553PEB3</accession>
<dbReference type="PANTHER" id="PTHR11370">
    <property type="entry name" value="DNA-REPAIR PROTEIN XRCC1"/>
    <property type="match status" value="1"/>
</dbReference>
<sequence>MRQMKTSRGHSGPLILHAHRHISFSSQEGLRTAGEGNAKGWKTSVVSKPSWSESSKPWLSNATDHTGVLRVELQLERVASIGFIDVGNCGSAFIQVDVGRSSWSLDHPYVTLLPTTTLMNPADSKNGKGRLSVRMFKRADFLHRAAEESWDRLRLTPEKMTSVSEWLSSPAIKNTFFGQITRESSSMDQRNLPGLSRAERMVIAAQSKRRSLSSSPASGSRASNELVKIPQDQRRKSKARHSLVTSGPSLKKSRPSSHDPNSSPENVRIQSPIDTLESTCPLCGESFSPKYLPFHASSCLDSAIMGSPPSFSFFAPEADEPMVSCPLCCIPFPPEQIQQHASSCGDS</sequence>
<dbReference type="OrthoDB" id="25840at2759"/>
<dbReference type="SUPFAM" id="SSF49785">
    <property type="entry name" value="Galactose-binding domain-like"/>
    <property type="match status" value="1"/>
</dbReference>
<dbReference type="PANTHER" id="PTHR11370:SF4">
    <property type="entry name" value="DNA-REPAIR PROTEIN XRCC1 N-TERMINAL DOMAIN-CONTAINING PROTEIN"/>
    <property type="match status" value="1"/>
</dbReference>
<dbReference type="GO" id="GO:0003684">
    <property type="term" value="F:damaged DNA binding"/>
    <property type="evidence" value="ECO:0007669"/>
    <property type="project" value="InterPro"/>
</dbReference>
<protein>
    <recommendedName>
        <fullName evidence="2">DNA-repair protein Xrcc1 N-terminal domain-containing protein</fullName>
    </recommendedName>
</protein>